<accession>A0A967KDQ6</accession>
<dbReference type="InterPro" id="IPR001466">
    <property type="entry name" value="Beta-lactam-related"/>
</dbReference>
<dbReference type="EMBL" id="JAAQPH010000023">
    <property type="protein sequence ID" value="NIA71549.1"/>
    <property type="molecule type" value="Genomic_DNA"/>
</dbReference>
<protein>
    <submittedName>
        <fullName evidence="2">Serine hydrolase</fullName>
    </submittedName>
</protein>
<dbReference type="PANTHER" id="PTHR43283:SF7">
    <property type="entry name" value="BETA-LACTAMASE-RELATED DOMAIN-CONTAINING PROTEIN"/>
    <property type="match status" value="1"/>
</dbReference>
<sequence length="374" mass="41156">MLCRRLRSCLLLGNLIWGSLILLPSGHAASAAEWPLSSLTEAGFAAETGDLLDRSYAAGALSNLHGVVVIRGGKLVLERYFEGEDEVWGTPLGPVVFGPKTLHDLRSVSKSVVSLLYGIALAEGKVPPLDTPLVDLFDYPDLAADDARRRIMVKHALTMTLGLAWDESLPYSDPRNSEIAMEMADDRYRYILERPIIAEPGTKWTYSGGSTALLAHLISRGSGKPLIDVAREKLFAPLGITRSSWTPGLNGEAAAASGLRLTARDLARIGQMVLNQGRWGDRQVVPEDWLRDSFIHHVPSEDSLFYGYQWWLGKGSRDGRNWIAGFGNGGQRLVVIPDLDLVLVVLAGDYNQRDAWKISVRIMTEILFPSIREP</sequence>
<dbReference type="Proteomes" id="UP000761264">
    <property type="component" value="Unassembled WGS sequence"/>
</dbReference>
<evidence type="ECO:0000313" key="2">
    <source>
        <dbReference type="EMBL" id="NIA71549.1"/>
    </source>
</evidence>
<dbReference type="Pfam" id="PF00144">
    <property type="entry name" value="Beta-lactamase"/>
    <property type="match status" value="1"/>
</dbReference>
<gene>
    <name evidence="2" type="ORF">HBA54_23440</name>
</gene>
<feature type="domain" description="Beta-lactamase-related" evidence="1">
    <location>
        <begin position="67"/>
        <end position="347"/>
    </location>
</feature>
<comment type="caution">
    <text evidence="2">The sequence shown here is derived from an EMBL/GenBank/DDBJ whole genome shotgun (WGS) entry which is preliminary data.</text>
</comment>
<dbReference type="PANTHER" id="PTHR43283">
    <property type="entry name" value="BETA-LACTAMASE-RELATED"/>
    <property type="match status" value="1"/>
</dbReference>
<keyword evidence="2" id="KW-0378">Hydrolase</keyword>
<reference evidence="2" key="1">
    <citation type="submission" date="2020-03" db="EMBL/GenBank/DDBJ databases">
        <title>Genome of Pelagibius litoralis DSM 21314T.</title>
        <authorList>
            <person name="Wang G."/>
        </authorList>
    </citation>
    <scope>NUCLEOTIDE SEQUENCE</scope>
    <source>
        <strain evidence="2">DSM 21314</strain>
    </source>
</reference>
<proteinExistence type="predicted"/>
<evidence type="ECO:0000259" key="1">
    <source>
        <dbReference type="Pfam" id="PF00144"/>
    </source>
</evidence>
<organism evidence="2 3">
    <name type="scientific">Pelagibius litoralis</name>
    <dbReference type="NCBI Taxonomy" id="374515"/>
    <lineage>
        <taxon>Bacteria</taxon>
        <taxon>Pseudomonadati</taxon>
        <taxon>Pseudomonadota</taxon>
        <taxon>Alphaproteobacteria</taxon>
        <taxon>Rhodospirillales</taxon>
        <taxon>Rhodovibrionaceae</taxon>
        <taxon>Pelagibius</taxon>
    </lineage>
</organism>
<name>A0A967KDQ6_9PROT</name>
<dbReference type="InterPro" id="IPR012338">
    <property type="entry name" value="Beta-lactam/transpept-like"/>
</dbReference>
<dbReference type="SUPFAM" id="SSF56601">
    <property type="entry name" value="beta-lactamase/transpeptidase-like"/>
    <property type="match status" value="1"/>
</dbReference>
<dbReference type="GO" id="GO:0016787">
    <property type="term" value="F:hydrolase activity"/>
    <property type="evidence" value="ECO:0007669"/>
    <property type="project" value="UniProtKB-KW"/>
</dbReference>
<keyword evidence="3" id="KW-1185">Reference proteome</keyword>
<dbReference type="InterPro" id="IPR050789">
    <property type="entry name" value="Diverse_Enzym_Activities"/>
</dbReference>
<dbReference type="AlphaFoldDB" id="A0A967KDQ6"/>
<dbReference type="Gene3D" id="3.40.710.10">
    <property type="entry name" value="DD-peptidase/beta-lactamase superfamily"/>
    <property type="match status" value="1"/>
</dbReference>
<evidence type="ECO:0000313" key="3">
    <source>
        <dbReference type="Proteomes" id="UP000761264"/>
    </source>
</evidence>